<gene>
    <name evidence="5" type="ORF">IAA19_05855</name>
</gene>
<evidence type="ECO:0000256" key="1">
    <source>
        <dbReference type="ARBA" id="ARBA00023015"/>
    </source>
</evidence>
<dbReference type="EMBL" id="DXBM01000050">
    <property type="protein sequence ID" value="HIZ46527.1"/>
    <property type="molecule type" value="Genomic_DNA"/>
</dbReference>
<dbReference type="GO" id="GO:0003700">
    <property type="term" value="F:DNA-binding transcription factor activity"/>
    <property type="evidence" value="ECO:0007669"/>
    <property type="project" value="InterPro"/>
</dbReference>
<dbReference type="InterPro" id="IPR018062">
    <property type="entry name" value="HTH_AraC-typ_CS"/>
</dbReference>
<dbReference type="CDD" id="cd02208">
    <property type="entry name" value="cupin_RmlC-like"/>
    <property type="match status" value="1"/>
</dbReference>
<protein>
    <submittedName>
        <fullName evidence="5">AraC family transcriptional regulator</fullName>
    </submittedName>
</protein>
<dbReference type="AlphaFoldDB" id="A0A9D2EZJ3"/>
<evidence type="ECO:0000313" key="5">
    <source>
        <dbReference type="EMBL" id="HIZ46527.1"/>
    </source>
</evidence>
<dbReference type="InterPro" id="IPR011051">
    <property type="entry name" value="RmlC_Cupin_sf"/>
</dbReference>
<dbReference type="PANTHER" id="PTHR46796">
    <property type="entry name" value="HTH-TYPE TRANSCRIPTIONAL ACTIVATOR RHAS-RELATED"/>
    <property type="match status" value="1"/>
</dbReference>
<reference evidence="5" key="2">
    <citation type="submission" date="2021-04" db="EMBL/GenBank/DDBJ databases">
        <authorList>
            <person name="Gilroy R."/>
        </authorList>
    </citation>
    <scope>NUCLEOTIDE SEQUENCE</scope>
    <source>
        <strain evidence="5">ChiHjej12B11-14209</strain>
    </source>
</reference>
<dbReference type="Gene3D" id="1.10.10.60">
    <property type="entry name" value="Homeodomain-like"/>
    <property type="match status" value="1"/>
</dbReference>
<reference evidence="5" key="1">
    <citation type="journal article" date="2021" name="PeerJ">
        <title>Extensive microbial diversity within the chicken gut microbiome revealed by metagenomics and culture.</title>
        <authorList>
            <person name="Gilroy R."/>
            <person name="Ravi A."/>
            <person name="Getino M."/>
            <person name="Pursley I."/>
            <person name="Horton D.L."/>
            <person name="Alikhan N.F."/>
            <person name="Baker D."/>
            <person name="Gharbi K."/>
            <person name="Hall N."/>
            <person name="Watson M."/>
            <person name="Adriaenssens E.M."/>
            <person name="Foster-Nyarko E."/>
            <person name="Jarju S."/>
            <person name="Secka A."/>
            <person name="Antonio M."/>
            <person name="Oren A."/>
            <person name="Chaudhuri R.R."/>
            <person name="La Ragione R."/>
            <person name="Hildebrand F."/>
            <person name="Pallen M.J."/>
        </authorList>
    </citation>
    <scope>NUCLEOTIDE SEQUENCE</scope>
    <source>
        <strain evidence="5">ChiHjej12B11-14209</strain>
    </source>
</reference>
<keyword evidence="3" id="KW-0804">Transcription</keyword>
<dbReference type="InterPro" id="IPR050204">
    <property type="entry name" value="AraC_XylS_family_regulators"/>
</dbReference>
<dbReference type="InterPro" id="IPR013096">
    <property type="entry name" value="Cupin_2"/>
</dbReference>
<dbReference type="PROSITE" id="PS01124">
    <property type="entry name" value="HTH_ARAC_FAMILY_2"/>
    <property type="match status" value="1"/>
</dbReference>
<dbReference type="Pfam" id="PF07883">
    <property type="entry name" value="Cupin_2"/>
    <property type="match status" value="1"/>
</dbReference>
<dbReference type="SUPFAM" id="SSF51182">
    <property type="entry name" value="RmlC-like cupins"/>
    <property type="match status" value="1"/>
</dbReference>
<dbReference type="PANTHER" id="PTHR46796:SF13">
    <property type="entry name" value="HTH-TYPE TRANSCRIPTIONAL ACTIVATOR RHAS"/>
    <property type="match status" value="1"/>
</dbReference>
<evidence type="ECO:0000313" key="6">
    <source>
        <dbReference type="Proteomes" id="UP000824062"/>
    </source>
</evidence>
<feature type="domain" description="HTH araC/xylS-type" evidence="4">
    <location>
        <begin position="212"/>
        <end position="310"/>
    </location>
</feature>
<dbReference type="InterPro" id="IPR009057">
    <property type="entry name" value="Homeodomain-like_sf"/>
</dbReference>
<dbReference type="PROSITE" id="PS00041">
    <property type="entry name" value="HTH_ARAC_FAMILY_1"/>
    <property type="match status" value="1"/>
</dbReference>
<dbReference type="Gene3D" id="2.60.120.10">
    <property type="entry name" value="Jelly Rolls"/>
    <property type="match status" value="1"/>
</dbReference>
<keyword evidence="2" id="KW-0238">DNA-binding</keyword>
<evidence type="ECO:0000259" key="4">
    <source>
        <dbReference type="PROSITE" id="PS01124"/>
    </source>
</evidence>
<dbReference type="SUPFAM" id="SSF46689">
    <property type="entry name" value="Homeodomain-like"/>
    <property type="match status" value="2"/>
</dbReference>
<dbReference type="GO" id="GO:0043565">
    <property type="term" value="F:sequence-specific DNA binding"/>
    <property type="evidence" value="ECO:0007669"/>
    <property type="project" value="InterPro"/>
</dbReference>
<proteinExistence type="predicted"/>
<accession>A0A9D2EZJ3</accession>
<comment type="caution">
    <text evidence="5">The sequence shown here is derived from an EMBL/GenBank/DDBJ whole genome shotgun (WGS) entry which is preliminary data.</text>
</comment>
<dbReference type="SMART" id="SM00342">
    <property type="entry name" value="HTH_ARAC"/>
    <property type="match status" value="1"/>
</dbReference>
<name>A0A9D2EZJ3_9ACTN</name>
<organism evidence="5 6">
    <name type="scientific">Candidatus Olsenella pullistercoris</name>
    <dbReference type="NCBI Taxonomy" id="2838712"/>
    <lineage>
        <taxon>Bacteria</taxon>
        <taxon>Bacillati</taxon>
        <taxon>Actinomycetota</taxon>
        <taxon>Coriobacteriia</taxon>
        <taxon>Coriobacteriales</taxon>
        <taxon>Atopobiaceae</taxon>
        <taxon>Olsenella</taxon>
    </lineage>
</organism>
<dbReference type="InterPro" id="IPR018060">
    <property type="entry name" value="HTH_AraC"/>
</dbReference>
<evidence type="ECO:0000256" key="3">
    <source>
        <dbReference type="ARBA" id="ARBA00023163"/>
    </source>
</evidence>
<dbReference type="Pfam" id="PF12833">
    <property type="entry name" value="HTH_18"/>
    <property type="match status" value="1"/>
</dbReference>
<sequence length="322" mass="36135">MSVVPGCDWAALASFDHIEMRPGGREEVLDGVVEEFPYLAVLSQHDRYHERTVPWHWHQEVELFYVLSGTVLYATPHERLELGPGAAGFVNANVLHMTRAVDGRPGVDLLIHEFRPRLIAEPRSLLWSRYVEPLTSTTSIELFATGPDDSATRGLRETLRSSFDVVEEGAPGWELRVRDAISEVWLGFVELLGPRLAEGPAQMPSARDERLRAMLDFVGAHYPERIGVLDVAAAAFASERECHRTFREALGVTPAQYLRDYRIEQACRMLAHTTRPVAAVAELTGLGSASHFGQTFRAAMGCTPSEYRHRWQNSDTRRQQTS</sequence>
<dbReference type="InterPro" id="IPR014710">
    <property type="entry name" value="RmlC-like_jellyroll"/>
</dbReference>
<keyword evidence="1" id="KW-0805">Transcription regulation</keyword>
<evidence type="ECO:0000256" key="2">
    <source>
        <dbReference type="ARBA" id="ARBA00023125"/>
    </source>
</evidence>
<dbReference type="Proteomes" id="UP000824062">
    <property type="component" value="Unassembled WGS sequence"/>
</dbReference>